<reference evidence="1 2" key="1">
    <citation type="journal article" date="2015" name="Stand. Genomic Sci.">
        <title>Genomic Encyclopedia of Bacterial and Archaeal Type Strains, Phase III: the genomes of soil and plant-associated and newly described type strains.</title>
        <authorList>
            <person name="Whitman W.B."/>
            <person name="Woyke T."/>
            <person name="Klenk H.P."/>
            <person name="Zhou Y."/>
            <person name="Lilburn T.G."/>
            <person name="Beck B.J."/>
            <person name="De Vos P."/>
            <person name="Vandamme P."/>
            <person name="Eisen J.A."/>
            <person name="Garrity G."/>
            <person name="Hugenholtz P."/>
            <person name="Kyrpides N.C."/>
        </authorList>
    </citation>
    <scope>NUCLEOTIDE SEQUENCE [LARGE SCALE GENOMIC DNA]</scope>
    <source>
        <strain evidence="1 2">CGMCC 1.10822</strain>
    </source>
</reference>
<organism evidence="1 2">
    <name type="scientific">Pseudoduganella lurida</name>
    <dbReference type="NCBI Taxonomy" id="1036180"/>
    <lineage>
        <taxon>Bacteria</taxon>
        <taxon>Pseudomonadati</taxon>
        <taxon>Pseudomonadota</taxon>
        <taxon>Betaproteobacteria</taxon>
        <taxon>Burkholderiales</taxon>
        <taxon>Oxalobacteraceae</taxon>
        <taxon>Telluria group</taxon>
        <taxon>Pseudoduganella</taxon>
    </lineage>
</organism>
<dbReference type="InterPro" id="IPR032495">
    <property type="entry name" value="Phage_TTP_11"/>
</dbReference>
<dbReference type="Pfam" id="PF16460">
    <property type="entry name" value="Phage_TTP_11"/>
    <property type="match status" value="1"/>
</dbReference>
<comment type="caution">
    <text evidence="1">The sequence shown here is derived from an EMBL/GenBank/DDBJ whole genome shotgun (WGS) entry which is preliminary data.</text>
</comment>
<dbReference type="Proteomes" id="UP000318431">
    <property type="component" value="Unassembled WGS sequence"/>
</dbReference>
<dbReference type="AlphaFoldDB" id="A0A562RJ00"/>
<evidence type="ECO:0008006" key="3">
    <source>
        <dbReference type="Google" id="ProtNLM"/>
    </source>
</evidence>
<sequence>MAASKKAINSAGAGLLVCLTLPATDNAAGYEALTFIEVGEITNIDGDIGRVYDQIEVNNLRQRRKEYRKGPFSEGTPSITTNYAPGDDGQIAMATALGMDTNVSFCIELSDGTAKYAQGIVLSAPFKIGDLAGVVSGTYSIALNTGIVTVLPT</sequence>
<accession>A0A562RJ00</accession>
<dbReference type="OrthoDB" id="7513466at2"/>
<dbReference type="RefSeq" id="WP_145646775.1">
    <property type="nucleotide sequence ID" value="NZ_VLLB01000001.1"/>
</dbReference>
<dbReference type="Gene3D" id="4.10.410.40">
    <property type="match status" value="1"/>
</dbReference>
<gene>
    <name evidence="1" type="ORF">IP91_00124</name>
</gene>
<dbReference type="EMBL" id="VLLB01000001">
    <property type="protein sequence ID" value="TWI69059.1"/>
    <property type="molecule type" value="Genomic_DNA"/>
</dbReference>
<keyword evidence="2" id="KW-1185">Reference proteome</keyword>
<evidence type="ECO:0000313" key="2">
    <source>
        <dbReference type="Proteomes" id="UP000318431"/>
    </source>
</evidence>
<proteinExistence type="predicted"/>
<evidence type="ECO:0000313" key="1">
    <source>
        <dbReference type="EMBL" id="TWI69059.1"/>
    </source>
</evidence>
<protein>
    <recommendedName>
        <fullName evidence="3">Phage tail protein</fullName>
    </recommendedName>
</protein>
<name>A0A562RJ00_9BURK</name>